<dbReference type="GO" id="GO:0006315">
    <property type="term" value="P:homing of group II introns"/>
    <property type="evidence" value="ECO:0007669"/>
    <property type="project" value="TreeGrafter"/>
</dbReference>
<organism evidence="2 3">
    <name type="scientific">Ktedonobacter racemifer DSM 44963</name>
    <dbReference type="NCBI Taxonomy" id="485913"/>
    <lineage>
        <taxon>Bacteria</taxon>
        <taxon>Bacillati</taxon>
        <taxon>Chloroflexota</taxon>
        <taxon>Ktedonobacteria</taxon>
        <taxon>Ktedonobacterales</taxon>
        <taxon>Ktedonobacteraceae</taxon>
        <taxon>Ktedonobacter</taxon>
    </lineage>
</organism>
<keyword evidence="2" id="KW-0808">Transferase</keyword>
<keyword evidence="3" id="KW-1185">Reference proteome</keyword>
<keyword evidence="2" id="KW-0548">Nucleotidyltransferase</keyword>
<name>D6TSF1_KTERA</name>
<dbReference type="OrthoDB" id="140258at2"/>
<evidence type="ECO:0000259" key="1">
    <source>
        <dbReference type="PROSITE" id="PS50878"/>
    </source>
</evidence>
<comment type="caution">
    <text evidence="2">The sequence shown here is derived from an EMBL/GenBank/DDBJ whole genome shotgun (WGS) entry which is preliminary data.</text>
</comment>
<dbReference type="InParanoid" id="D6TSF1"/>
<dbReference type="PROSITE" id="PS50878">
    <property type="entry name" value="RT_POL"/>
    <property type="match status" value="1"/>
</dbReference>
<keyword evidence="2" id="KW-0695">RNA-directed DNA polymerase</keyword>
<dbReference type="InterPro" id="IPR000477">
    <property type="entry name" value="RT_dom"/>
</dbReference>
<protein>
    <submittedName>
        <fullName evidence="2">RNA-directed DNA polymerase</fullName>
        <ecNumber evidence="2">2.7.7.49</ecNumber>
    </submittedName>
</protein>
<dbReference type="EC" id="2.7.7.49" evidence="2"/>
<dbReference type="SUPFAM" id="SSF56672">
    <property type="entry name" value="DNA/RNA polymerases"/>
    <property type="match status" value="1"/>
</dbReference>
<dbReference type="Pfam" id="PF00078">
    <property type="entry name" value="RVT_1"/>
    <property type="match status" value="1"/>
</dbReference>
<dbReference type="PANTHER" id="PTHR33642">
    <property type="entry name" value="COX1/OXI3 INTRON 1 PROTEIN-RELATED"/>
    <property type="match status" value="1"/>
</dbReference>
<dbReference type="GO" id="GO:0003964">
    <property type="term" value="F:RNA-directed DNA polymerase activity"/>
    <property type="evidence" value="ECO:0007669"/>
    <property type="project" value="UniProtKB-KW"/>
</dbReference>
<feature type="domain" description="Reverse transcriptase" evidence="1">
    <location>
        <begin position="70"/>
        <end position="361"/>
    </location>
</feature>
<dbReference type="CDD" id="cd01651">
    <property type="entry name" value="RT_G2_intron"/>
    <property type="match status" value="1"/>
</dbReference>
<dbReference type="Proteomes" id="UP000004508">
    <property type="component" value="Unassembled WGS sequence"/>
</dbReference>
<dbReference type="InterPro" id="IPR024937">
    <property type="entry name" value="Domain_X"/>
</dbReference>
<reference evidence="2 3" key="1">
    <citation type="journal article" date="2011" name="Stand. Genomic Sci.">
        <title>Non-contiguous finished genome sequence and contextual data of the filamentous soil bacterium Ktedonobacter racemifer type strain (SOSP1-21).</title>
        <authorList>
            <person name="Chang Y.J."/>
            <person name="Land M."/>
            <person name="Hauser L."/>
            <person name="Chertkov O."/>
            <person name="Del Rio T.G."/>
            <person name="Nolan M."/>
            <person name="Copeland A."/>
            <person name="Tice H."/>
            <person name="Cheng J.F."/>
            <person name="Lucas S."/>
            <person name="Han C."/>
            <person name="Goodwin L."/>
            <person name="Pitluck S."/>
            <person name="Ivanova N."/>
            <person name="Ovchinikova G."/>
            <person name="Pati A."/>
            <person name="Chen A."/>
            <person name="Palaniappan K."/>
            <person name="Mavromatis K."/>
            <person name="Liolios K."/>
            <person name="Brettin T."/>
            <person name="Fiebig A."/>
            <person name="Rohde M."/>
            <person name="Abt B."/>
            <person name="Goker M."/>
            <person name="Detter J.C."/>
            <person name="Woyke T."/>
            <person name="Bristow J."/>
            <person name="Eisen J.A."/>
            <person name="Markowitz V."/>
            <person name="Hugenholtz P."/>
            <person name="Kyrpides N.C."/>
            <person name="Klenk H.P."/>
            <person name="Lapidus A."/>
        </authorList>
    </citation>
    <scope>NUCLEOTIDE SEQUENCE [LARGE SCALE GENOMIC DNA]</scope>
    <source>
        <strain evidence="3">DSM 44963</strain>
    </source>
</reference>
<dbReference type="GO" id="GO:0006397">
    <property type="term" value="P:mRNA processing"/>
    <property type="evidence" value="ECO:0007669"/>
    <property type="project" value="InterPro"/>
</dbReference>
<dbReference type="eggNOG" id="COG3344">
    <property type="taxonomic scope" value="Bacteria"/>
</dbReference>
<accession>D6TSF1</accession>
<dbReference type="RefSeq" id="WP_007914005.1">
    <property type="nucleotide sequence ID" value="NZ_ADVG01000003.1"/>
</dbReference>
<proteinExistence type="predicted"/>
<dbReference type="InterPro" id="IPR043502">
    <property type="entry name" value="DNA/RNA_pol_sf"/>
</dbReference>
<dbReference type="STRING" id="485913.Krac_4307"/>
<dbReference type="PANTHER" id="PTHR33642:SF4">
    <property type="entry name" value="COX1_OXI3 INTRON 1 PROTEIN-RELATED"/>
    <property type="match status" value="1"/>
</dbReference>
<evidence type="ECO:0000313" key="3">
    <source>
        <dbReference type="Proteomes" id="UP000004508"/>
    </source>
</evidence>
<evidence type="ECO:0000313" key="2">
    <source>
        <dbReference type="EMBL" id="EFH83352.1"/>
    </source>
</evidence>
<sequence>MSQKIPERLETLRKLNSNRQWTNDDLYRLMFKEDLYIIAYEQIKSKPGNMTPGTDGETLDGFSLKTIREIIEAMRSESFQFKPVRQSFIPKANGKMRKLGIPSAKDKIVQQAIYMILEAIYDSPHTPYFQETSHGFRPNHSCHTALREIRENWPAINWYIEGDIRACFDEVDHLPLVAILRKKITDERFINLIWKLLNAGYMDLHGTRKDSLVGTPQGSIASPILANVYLHELDKFVEELQTRHEKGKTKARNPLYHRLSEKKRVMVKQGRTKTDEFRKVVAQMRTLPSRVVNDPHFIRLKYLRYADDWIIGICGSQELAEEIKQEIKNFLSETLKLTLSEEKTRITNAKAEEAFFLGTILKIGNGGTAKITLSTSRSGKKVKRRSTGWETVIITPIPKLIRRLSERGFCTAKGFPIGKAGWAYLDTDQIISLYSSVNRGIQNYYRFTDNWSRVRRIQYILRFSLAKTLARKYKISLSKVFKRSGKKLSIVIKGQDGKKDREVSFYSNQNWSKNRDAFQDKTALNVDRVRMATQMKTRSKLGKPCCICGESAEQIVMHHVRHIRKLSHRREPMGFNRILRAINRKQIPVCGICHGKIHRGEYDAVKLTDLAYIPS</sequence>
<dbReference type="Pfam" id="PF01348">
    <property type="entry name" value="Intron_maturas2"/>
    <property type="match status" value="1"/>
</dbReference>
<gene>
    <name evidence="2" type="ORF">Krac_4307</name>
</gene>
<dbReference type="EMBL" id="ADVG01000003">
    <property type="protein sequence ID" value="EFH83352.1"/>
    <property type="molecule type" value="Genomic_DNA"/>
</dbReference>
<dbReference type="AlphaFoldDB" id="D6TSF1"/>